<sequence length="114" mass="12548">MKQLRIFFLCLVAATLVTACGGDDKDNSTPVEKITLDKDKLTFVAQWKMRPSHFPEGGFTVVKGDGYTLTQLDLEKITSLEMDVTGSSVTSENCELVLDTAENAIKLRIKATAY</sequence>
<dbReference type="AlphaFoldDB" id="A0A1H4GQF5"/>
<organism evidence="14 16">
    <name type="scientific">Bacteroides xylanisolvens</name>
    <dbReference type="NCBI Taxonomy" id="371601"/>
    <lineage>
        <taxon>Bacteria</taxon>
        <taxon>Pseudomonadati</taxon>
        <taxon>Bacteroidota</taxon>
        <taxon>Bacteroidia</taxon>
        <taxon>Bacteroidales</taxon>
        <taxon>Bacteroidaceae</taxon>
        <taxon>Bacteroides</taxon>
    </lineage>
</organism>
<evidence type="ECO:0000313" key="21">
    <source>
        <dbReference type="Proteomes" id="UP000284495"/>
    </source>
</evidence>
<dbReference type="Proteomes" id="UP000438288">
    <property type="component" value="Unassembled WGS sequence"/>
</dbReference>
<dbReference type="Proteomes" id="UP000474077">
    <property type="component" value="Unassembled WGS sequence"/>
</dbReference>
<dbReference type="EMBL" id="JAIWWW010000002">
    <property type="protein sequence ID" value="MCA4521903.1"/>
    <property type="molecule type" value="Genomic_DNA"/>
</dbReference>
<evidence type="ECO:0000256" key="1">
    <source>
        <dbReference type="SAM" id="SignalP"/>
    </source>
</evidence>
<keyword evidence="1" id="KW-0732">Signal</keyword>
<name>A0A1H4GQF5_9BACE</name>
<evidence type="ECO:0000313" key="16">
    <source>
        <dbReference type="Proteomes" id="UP000183040"/>
    </source>
</evidence>
<evidence type="ECO:0000313" key="10">
    <source>
        <dbReference type="EMBL" id="RGK60151.1"/>
    </source>
</evidence>
<feature type="signal peptide" evidence="1">
    <location>
        <begin position="1"/>
        <end position="19"/>
    </location>
</feature>
<gene>
    <name evidence="9" type="ORF">B5E52_18270</name>
    <name evidence="13" type="ORF">DW027_03865</name>
    <name evidence="12" type="ORF">DW075_08695</name>
    <name evidence="11" type="ORF">DWW25_21785</name>
    <name evidence="10" type="ORF">DXD03_15880</name>
    <name evidence="2" type="ORF">F6S82_17715</name>
    <name evidence="5" type="ORF">GA424_09340</name>
    <name evidence="4" type="ORF">GA560_09170</name>
    <name evidence="3" type="ORF">GA574_25295</name>
    <name evidence="6" type="ORF">GAZ43_05555</name>
    <name evidence="8" type="ORF">LD004_00245</name>
    <name evidence="7" type="ORF">LDZ35_01565</name>
    <name evidence="14" type="ORF">SAMN04487924_1341</name>
    <name evidence="15" type="ORF">SAMN05216250_12757</name>
</gene>
<evidence type="ECO:0008006" key="28">
    <source>
        <dbReference type="Google" id="ProtNLM"/>
    </source>
</evidence>
<dbReference type="EMBL" id="WDES01000065">
    <property type="protein sequence ID" value="KAB6081033.1"/>
    <property type="molecule type" value="Genomic_DNA"/>
</dbReference>
<dbReference type="Proteomes" id="UP000487596">
    <property type="component" value="Unassembled WGS sequence"/>
</dbReference>
<dbReference type="EMBL" id="QSQU01000023">
    <property type="protein sequence ID" value="RGK60151.1"/>
    <property type="molecule type" value="Genomic_DNA"/>
</dbReference>
<evidence type="ECO:0000313" key="26">
    <source>
        <dbReference type="Proteomes" id="UP000474077"/>
    </source>
</evidence>
<accession>A0A1H4GQF5</accession>
<dbReference type="EMBL" id="NFLW01000042">
    <property type="protein sequence ID" value="OUQ63827.1"/>
    <property type="molecule type" value="Genomic_DNA"/>
</dbReference>
<evidence type="ECO:0000313" key="20">
    <source>
        <dbReference type="Proteomes" id="UP000283369"/>
    </source>
</evidence>
<feature type="chain" id="PRO_5011078053" description="Lipocalin-like domain-containing protein" evidence="1">
    <location>
        <begin position="20"/>
        <end position="114"/>
    </location>
</feature>
<dbReference type="Proteomes" id="UP000196036">
    <property type="component" value="Unassembled WGS sequence"/>
</dbReference>
<protein>
    <recommendedName>
        <fullName evidence="28">Lipocalin-like domain-containing protein</fullName>
    </recommendedName>
</protein>
<reference evidence="9" key="3">
    <citation type="journal article" date="2018" name="BMC Genomics">
        <title>Whole genome sequencing and function prediction of 133 gut anaerobes isolated from chicken caecum in pure cultures.</title>
        <authorList>
            <person name="Medvecky M."/>
            <person name="Cejkova D."/>
            <person name="Polansky O."/>
            <person name="Karasova D."/>
            <person name="Kubasova T."/>
            <person name="Cizek A."/>
            <person name="Rychlik I."/>
        </authorList>
    </citation>
    <scope>NUCLEOTIDE SEQUENCE</scope>
    <source>
        <strain evidence="9">An109</strain>
    </source>
</reference>
<reference evidence="7" key="9">
    <citation type="submission" date="2023-08" db="EMBL/GenBank/DDBJ databases">
        <title>Mucin Metabolism Genes Underlie the Key Renovations of Bacteroides xylanisolvens Genomes in Captive Great Apes.</title>
        <authorList>
            <person name="Nishida A.H."/>
        </authorList>
    </citation>
    <scope>NUCLEOTIDE SEQUENCE</scope>
    <source>
        <strain evidence="8">P13.H9</strain>
        <strain evidence="7">P19.10B</strain>
    </source>
</reference>
<evidence type="ECO:0000313" key="6">
    <source>
        <dbReference type="EMBL" id="KAB6340783.1"/>
    </source>
</evidence>
<dbReference type="EMBL" id="QRYV01000071">
    <property type="protein sequence ID" value="RGV06003.1"/>
    <property type="molecule type" value="Genomic_DNA"/>
</dbReference>
<dbReference type="Proteomes" id="UP000261210">
    <property type="component" value="Unassembled WGS sequence"/>
</dbReference>
<dbReference type="Proteomes" id="UP000283369">
    <property type="component" value="Unassembled WGS sequence"/>
</dbReference>
<reference evidence="19 20" key="5">
    <citation type="submission" date="2018-08" db="EMBL/GenBank/DDBJ databases">
        <title>A genome reference for cultivated species of the human gut microbiota.</title>
        <authorList>
            <person name="Zou Y."/>
            <person name="Xue W."/>
            <person name="Luo G."/>
        </authorList>
    </citation>
    <scope>NUCLEOTIDE SEQUENCE [LARGE SCALE GENOMIC DNA]</scope>
    <source>
        <strain evidence="11 20">AF14-7</strain>
        <strain evidence="13 21">AF38-2</strain>
        <strain evidence="12 22">AF46-11NS</strain>
        <strain evidence="10 19">TF10-34</strain>
    </source>
</reference>
<evidence type="ECO:0000313" key="25">
    <source>
        <dbReference type="Proteomes" id="UP000438288"/>
    </source>
</evidence>
<evidence type="ECO:0000313" key="3">
    <source>
        <dbReference type="EMBL" id="KAB6081033.1"/>
    </source>
</evidence>
<evidence type="ECO:0000313" key="22">
    <source>
        <dbReference type="Proteomes" id="UP000285503"/>
    </source>
</evidence>
<dbReference type="EMBL" id="WDER01000019">
    <property type="protein sequence ID" value="KAB6083744.1"/>
    <property type="molecule type" value="Genomic_DNA"/>
</dbReference>
<evidence type="ECO:0000313" key="9">
    <source>
        <dbReference type="EMBL" id="OUQ63827.1"/>
    </source>
</evidence>
<evidence type="ECO:0000313" key="12">
    <source>
        <dbReference type="EMBL" id="RHK27904.1"/>
    </source>
</evidence>
<dbReference type="EMBL" id="QROO01000004">
    <property type="protein sequence ID" value="RHL40533.1"/>
    <property type="molecule type" value="Genomic_DNA"/>
</dbReference>
<keyword evidence="24" id="KW-1185">Reference proteome</keyword>
<reference evidence="16 17" key="1">
    <citation type="submission" date="2016-10" db="EMBL/GenBank/DDBJ databases">
        <authorList>
            <person name="de Groot N.N."/>
        </authorList>
    </citation>
    <scope>NUCLEOTIDE SEQUENCE [LARGE SCALE GENOMIC DNA]</scope>
    <source>
        <strain evidence="15 17">NLAE-zl-C202</strain>
        <strain evidence="14 16">NLAE-zl-G339</strain>
    </source>
</reference>
<dbReference type="EMBL" id="WDCP01000007">
    <property type="protein sequence ID" value="KAB6340783.1"/>
    <property type="molecule type" value="Genomic_DNA"/>
</dbReference>
<reference evidence="2" key="6">
    <citation type="journal article" date="2019" name="bioRxiv">
        <title>Acquired interbacterial defense systems protect against interspecies antagonism in the human gut microbiome.</title>
        <authorList>
            <person name="Ross B.D."/>
            <person name="Verster A.J."/>
            <person name="Radey M.C."/>
            <person name="Schmidtke D.T."/>
            <person name="Pope C.E."/>
            <person name="Hoffman L.R."/>
            <person name="Hajjar A.M."/>
            <person name="Peterson S.B."/>
            <person name="Borenstein E."/>
            <person name="Mougous J.D."/>
        </authorList>
    </citation>
    <scope>NUCLEOTIDE SEQUENCE</scope>
    <source>
        <strain evidence="2">H204</strain>
    </source>
</reference>
<evidence type="ECO:0000313" key="8">
    <source>
        <dbReference type="EMBL" id="MCA4702052.1"/>
    </source>
</evidence>
<dbReference type="EMBL" id="VYQC01000011">
    <property type="protein sequence ID" value="KAA9043709.1"/>
    <property type="molecule type" value="Genomic_DNA"/>
</dbReference>
<dbReference type="Proteomes" id="UP000285503">
    <property type="component" value="Unassembled WGS sequence"/>
</dbReference>
<dbReference type="EMBL" id="FNRP01000034">
    <property type="protein sequence ID" value="SEB11889.1"/>
    <property type="molecule type" value="Genomic_DNA"/>
</dbReference>
<dbReference type="GeneID" id="69480512"/>
<reference evidence="18" key="2">
    <citation type="submission" date="2017-04" db="EMBL/GenBank/DDBJ databases">
        <title>Function of individual gut microbiota members based on whole genome sequencing of pure cultures obtained from chicken caecum.</title>
        <authorList>
            <person name="Medvecky M."/>
            <person name="Cejkova D."/>
            <person name="Polansky O."/>
            <person name="Karasova D."/>
            <person name="Kubasova T."/>
            <person name="Cizek A."/>
            <person name="Rychlik I."/>
        </authorList>
    </citation>
    <scope>NUCLEOTIDE SEQUENCE [LARGE SCALE GENOMIC DNA]</scope>
    <source>
        <strain evidence="18">An109</strain>
    </source>
</reference>
<evidence type="ECO:0000313" key="14">
    <source>
        <dbReference type="EMBL" id="SEB11889.1"/>
    </source>
</evidence>
<evidence type="ECO:0000313" key="19">
    <source>
        <dbReference type="Proteomes" id="UP000261210"/>
    </source>
</evidence>
<evidence type="ECO:0000313" key="27">
    <source>
        <dbReference type="Proteomes" id="UP000487596"/>
    </source>
</evidence>
<evidence type="ECO:0000313" key="11">
    <source>
        <dbReference type="EMBL" id="RGV06003.1"/>
    </source>
</evidence>
<dbReference type="EMBL" id="FOUM01000027">
    <property type="protein sequence ID" value="SFN26295.1"/>
    <property type="molecule type" value="Genomic_DNA"/>
</dbReference>
<dbReference type="Proteomes" id="UP001198461">
    <property type="component" value="Unassembled WGS sequence"/>
</dbReference>
<reference evidence="23" key="4">
    <citation type="journal article" date="2018" name="J. Anim. Genet.">
        <title>Acquired interbacterial defense systems protect against interspecies antagonism in the human gut microbiome.</title>
        <authorList>
            <person name="Ross B.D."/>
            <person name="Verster A.J."/>
            <person name="Radey M.C."/>
            <person name="Schmidtke D.T."/>
            <person name="Pope C.E."/>
            <person name="Hoffman L.R."/>
            <person name="Hajjar A."/>
            <person name="Peterson S.B."/>
            <person name="Borenstein E."/>
            <person name="Mougous J."/>
        </authorList>
    </citation>
    <scope>NUCLEOTIDE SEQUENCE [LARGE SCALE GENOMIC DNA]</scope>
    <source>
        <strain evidence="23">H204</strain>
    </source>
</reference>
<evidence type="ECO:0000313" key="13">
    <source>
        <dbReference type="EMBL" id="RHL40533.1"/>
    </source>
</evidence>
<evidence type="ECO:0000313" key="15">
    <source>
        <dbReference type="EMBL" id="SFN26295.1"/>
    </source>
</evidence>
<dbReference type="Proteomes" id="UP000327007">
    <property type="component" value="Unassembled WGS sequence"/>
</dbReference>
<dbReference type="Proteomes" id="UP000435059">
    <property type="component" value="Unassembled WGS sequence"/>
</dbReference>
<evidence type="ECO:0000313" key="18">
    <source>
        <dbReference type="Proteomes" id="UP000196036"/>
    </source>
</evidence>
<dbReference type="EMBL" id="QRNE01000038">
    <property type="protein sequence ID" value="RHK27904.1"/>
    <property type="molecule type" value="Genomic_DNA"/>
</dbReference>
<evidence type="ECO:0000313" key="2">
    <source>
        <dbReference type="EMBL" id="KAA9043709.1"/>
    </source>
</evidence>
<reference evidence="24 25" key="7">
    <citation type="journal article" date="2019" name="Nat. Med.">
        <title>A library of human gut bacterial isolates paired with longitudinal multiomics data enables mechanistic microbiome research.</title>
        <authorList>
            <person name="Poyet M."/>
            <person name="Groussin M."/>
            <person name="Gibbons S.M."/>
            <person name="Avila-Pacheco J."/>
            <person name="Jiang X."/>
            <person name="Kearney S.M."/>
            <person name="Perrotta A.R."/>
            <person name="Berdy B."/>
            <person name="Zhao S."/>
            <person name="Lieberman T.D."/>
            <person name="Swanson P.K."/>
            <person name="Smith M."/>
            <person name="Roesemann S."/>
            <person name="Alexander J.E."/>
            <person name="Rich S.A."/>
            <person name="Livny J."/>
            <person name="Vlamakis H."/>
            <person name="Clish C."/>
            <person name="Bullock K."/>
            <person name="Deik A."/>
            <person name="Scott J."/>
            <person name="Pierce K.A."/>
            <person name="Xavier R.J."/>
            <person name="Alm E.J."/>
        </authorList>
    </citation>
    <scope>NUCLEOTIDE SEQUENCE [LARGE SCALE GENOMIC DNA]</scope>
    <source>
        <strain evidence="6 25">BIOML-A16</strain>
        <strain evidence="5 27">BIOML-A62</strain>
        <strain evidence="4 26">BIOML-A73</strain>
        <strain evidence="3 24">BIOML-A74</strain>
    </source>
</reference>
<dbReference type="Proteomes" id="UP001197958">
    <property type="component" value="Unassembled WGS sequence"/>
</dbReference>
<evidence type="ECO:0000313" key="5">
    <source>
        <dbReference type="EMBL" id="KAB6139290.1"/>
    </source>
</evidence>
<dbReference type="EMBL" id="JAIWYE010000001">
    <property type="protein sequence ID" value="MCA4702052.1"/>
    <property type="molecule type" value="Genomic_DNA"/>
</dbReference>
<dbReference type="Proteomes" id="UP000183766">
    <property type="component" value="Unassembled WGS sequence"/>
</dbReference>
<dbReference type="EMBL" id="WDEH01000012">
    <property type="protein sequence ID" value="KAB6139290.1"/>
    <property type="molecule type" value="Genomic_DNA"/>
</dbReference>
<dbReference type="RefSeq" id="WP_004312540.1">
    <property type="nucleotide sequence ID" value="NZ_BAABZH010000001.1"/>
</dbReference>
<evidence type="ECO:0000313" key="4">
    <source>
        <dbReference type="EMBL" id="KAB6083744.1"/>
    </source>
</evidence>
<evidence type="ECO:0000313" key="7">
    <source>
        <dbReference type="EMBL" id="MCA4521903.1"/>
    </source>
</evidence>
<evidence type="ECO:0000313" key="24">
    <source>
        <dbReference type="Proteomes" id="UP000435059"/>
    </source>
</evidence>
<proteinExistence type="predicted"/>
<dbReference type="Proteomes" id="UP000284495">
    <property type="component" value="Unassembled WGS sequence"/>
</dbReference>
<evidence type="ECO:0000313" key="23">
    <source>
        <dbReference type="Proteomes" id="UP000327007"/>
    </source>
</evidence>
<dbReference type="Proteomes" id="UP000183040">
    <property type="component" value="Unassembled WGS sequence"/>
</dbReference>
<dbReference type="PROSITE" id="PS51257">
    <property type="entry name" value="PROKAR_LIPOPROTEIN"/>
    <property type="match status" value="1"/>
</dbReference>
<reference evidence="2" key="8">
    <citation type="submission" date="2019-09" db="EMBL/GenBank/DDBJ databases">
        <authorList>
            <person name="Ross B.D."/>
            <person name="Verster A.J."/>
            <person name="Radey M.C."/>
            <person name="Schmidtke D.T."/>
            <person name="Pope C.E."/>
            <person name="Hoffman L.R."/>
            <person name="Hajjar A.M."/>
            <person name="Peterson S.B."/>
            <person name="Borenstein E."/>
            <person name="Mougous J.D."/>
        </authorList>
    </citation>
    <scope>NUCLEOTIDE SEQUENCE</scope>
    <source>
        <strain evidence="2">H204</strain>
    </source>
</reference>
<evidence type="ECO:0000313" key="17">
    <source>
        <dbReference type="Proteomes" id="UP000183766"/>
    </source>
</evidence>